<name>A0AAE1B8A9_9GAST</name>
<dbReference type="Proteomes" id="UP001283361">
    <property type="component" value="Unassembled WGS sequence"/>
</dbReference>
<evidence type="ECO:0000256" key="1">
    <source>
        <dbReference type="SAM" id="MobiDB-lite"/>
    </source>
</evidence>
<feature type="compositionally biased region" description="Basic and acidic residues" evidence="1">
    <location>
        <begin position="29"/>
        <end position="43"/>
    </location>
</feature>
<protein>
    <submittedName>
        <fullName evidence="2">Uncharacterized protein</fullName>
    </submittedName>
</protein>
<proteinExistence type="predicted"/>
<dbReference type="AlphaFoldDB" id="A0AAE1B8A9"/>
<dbReference type="EMBL" id="JAWDGP010000451">
    <property type="protein sequence ID" value="KAK3800517.1"/>
    <property type="molecule type" value="Genomic_DNA"/>
</dbReference>
<feature type="region of interest" description="Disordered" evidence="1">
    <location>
        <begin position="1"/>
        <end position="57"/>
    </location>
</feature>
<organism evidence="2 3">
    <name type="scientific">Elysia crispata</name>
    <name type="common">lettuce slug</name>
    <dbReference type="NCBI Taxonomy" id="231223"/>
    <lineage>
        <taxon>Eukaryota</taxon>
        <taxon>Metazoa</taxon>
        <taxon>Spiralia</taxon>
        <taxon>Lophotrochozoa</taxon>
        <taxon>Mollusca</taxon>
        <taxon>Gastropoda</taxon>
        <taxon>Heterobranchia</taxon>
        <taxon>Euthyneura</taxon>
        <taxon>Panpulmonata</taxon>
        <taxon>Sacoglossa</taxon>
        <taxon>Placobranchoidea</taxon>
        <taxon>Plakobranchidae</taxon>
        <taxon>Elysia</taxon>
    </lineage>
</organism>
<evidence type="ECO:0000313" key="2">
    <source>
        <dbReference type="EMBL" id="KAK3800517.1"/>
    </source>
</evidence>
<gene>
    <name evidence="2" type="ORF">RRG08_048723</name>
</gene>
<accession>A0AAE1B8A9</accession>
<comment type="caution">
    <text evidence="2">The sequence shown here is derived from an EMBL/GenBank/DDBJ whole genome shotgun (WGS) entry which is preliminary data.</text>
</comment>
<keyword evidence="3" id="KW-1185">Reference proteome</keyword>
<evidence type="ECO:0000313" key="3">
    <source>
        <dbReference type="Proteomes" id="UP001283361"/>
    </source>
</evidence>
<sequence length="120" mass="12849">MGESIATFGGVPDQPQGPRSTRGSSHRARCPERSQAELDDRAAAKSHPPSLVSGAAGTGTLKSACTAIRLHLCKMLQGLALSNRPAQPLQAAHVDSSWSYTILSTRREDAKYDDEFSLRS</sequence>
<reference evidence="2" key="1">
    <citation type="journal article" date="2023" name="G3 (Bethesda)">
        <title>A reference genome for the long-term kleptoplast-retaining sea slug Elysia crispata morphotype clarki.</title>
        <authorList>
            <person name="Eastman K.E."/>
            <person name="Pendleton A.L."/>
            <person name="Shaikh M.A."/>
            <person name="Suttiyut T."/>
            <person name="Ogas R."/>
            <person name="Tomko P."/>
            <person name="Gavelis G."/>
            <person name="Widhalm J.R."/>
            <person name="Wisecaver J.H."/>
        </authorList>
    </citation>
    <scope>NUCLEOTIDE SEQUENCE</scope>
    <source>
        <strain evidence="2">ECLA1</strain>
    </source>
</reference>